<gene>
    <name evidence="2" type="ORF">UY3_00202</name>
</gene>
<organism evidence="2 3">
    <name type="scientific">Chelonia mydas</name>
    <name type="common">Green sea-turtle</name>
    <name type="synonym">Chelonia agassizi</name>
    <dbReference type="NCBI Taxonomy" id="8469"/>
    <lineage>
        <taxon>Eukaryota</taxon>
        <taxon>Metazoa</taxon>
        <taxon>Chordata</taxon>
        <taxon>Craniata</taxon>
        <taxon>Vertebrata</taxon>
        <taxon>Euteleostomi</taxon>
        <taxon>Archelosauria</taxon>
        <taxon>Testudinata</taxon>
        <taxon>Testudines</taxon>
        <taxon>Cryptodira</taxon>
        <taxon>Durocryptodira</taxon>
        <taxon>Americhelydia</taxon>
        <taxon>Chelonioidea</taxon>
        <taxon>Cheloniidae</taxon>
        <taxon>Chelonia</taxon>
    </lineage>
</organism>
<proteinExistence type="predicted"/>
<dbReference type="Gene3D" id="1.10.287.3160">
    <property type="match status" value="1"/>
</dbReference>
<dbReference type="Proteomes" id="UP000031443">
    <property type="component" value="Unassembled WGS sequence"/>
</dbReference>
<protein>
    <recommendedName>
        <fullName evidence="4">Lamina-associated polypeptide 2 alpha C-terminal domain-containing protein</fullName>
    </recommendedName>
</protein>
<evidence type="ECO:0008006" key="4">
    <source>
        <dbReference type="Google" id="ProtNLM"/>
    </source>
</evidence>
<feature type="compositionally biased region" description="Basic residues" evidence="1">
    <location>
        <begin position="276"/>
        <end position="285"/>
    </location>
</feature>
<evidence type="ECO:0000256" key="1">
    <source>
        <dbReference type="SAM" id="MobiDB-lite"/>
    </source>
</evidence>
<name>M7CCT3_CHEMY</name>
<dbReference type="AlphaFoldDB" id="M7CCT3"/>
<reference evidence="3" key="1">
    <citation type="journal article" date="2013" name="Nat. Genet.">
        <title>The draft genomes of soft-shell turtle and green sea turtle yield insights into the development and evolution of the turtle-specific body plan.</title>
        <authorList>
            <person name="Wang Z."/>
            <person name="Pascual-Anaya J."/>
            <person name="Zadissa A."/>
            <person name="Li W."/>
            <person name="Niimura Y."/>
            <person name="Huang Z."/>
            <person name="Li C."/>
            <person name="White S."/>
            <person name="Xiong Z."/>
            <person name="Fang D."/>
            <person name="Wang B."/>
            <person name="Ming Y."/>
            <person name="Chen Y."/>
            <person name="Zheng Y."/>
            <person name="Kuraku S."/>
            <person name="Pignatelli M."/>
            <person name="Herrero J."/>
            <person name="Beal K."/>
            <person name="Nozawa M."/>
            <person name="Li Q."/>
            <person name="Wang J."/>
            <person name="Zhang H."/>
            <person name="Yu L."/>
            <person name="Shigenobu S."/>
            <person name="Wang J."/>
            <person name="Liu J."/>
            <person name="Flicek P."/>
            <person name="Searle S."/>
            <person name="Wang J."/>
            <person name="Kuratani S."/>
            <person name="Yin Y."/>
            <person name="Aken B."/>
            <person name="Zhang G."/>
            <person name="Irie N."/>
        </authorList>
    </citation>
    <scope>NUCLEOTIDE SEQUENCE [LARGE SCALE GENOMIC DNA]</scope>
</reference>
<feature type="region of interest" description="Disordered" evidence="1">
    <location>
        <begin position="256"/>
        <end position="285"/>
    </location>
</feature>
<sequence length="285" mass="31733">MGPPPAVSRDDAKAHQELLRRVASNLGLETEELEELSDTLFHVLSSAAPFRVTLPVYEGLAKITKALWQTPSLVPPISKQAEHKYYVPVRGYEYLYTHSAPNSLVMPAVNEQESQRQPGATPKNKEVKKLDSFGSKVYLSSSLQLRVVNHQALLGCYDFNVWQSMAKFVDSLPEDPRKEFQAILEEGQGVVRAALQAASDVTDSAARTMASAIVMRRVAWLQSSGLSVEVQQSIQDLPFDGQALFAEKTDNKLHELKDSRTTLKTLGPYTPGQQRNRPKLQPPHR</sequence>
<dbReference type="EMBL" id="KB470856">
    <property type="protein sequence ID" value="EMP42533.1"/>
    <property type="molecule type" value="Genomic_DNA"/>
</dbReference>
<evidence type="ECO:0000313" key="2">
    <source>
        <dbReference type="EMBL" id="EMP42533.1"/>
    </source>
</evidence>
<evidence type="ECO:0000313" key="3">
    <source>
        <dbReference type="Proteomes" id="UP000031443"/>
    </source>
</evidence>
<accession>M7CCT3</accession>
<keyword evidence="3" id="KW-1185">Reference proteome</keyword>